<evidence type="ECO:0000313" key="5">
    <source>
        <dbReference type="Proteomes" id="UP000673383"/>
    </source>
</evidence>
<comment type="caution">
    <text evidence="3">The sequence shown here is derived from an EMBL/GenBank/DDBJ whole genome shotgun (WGS) entry which is preliminary data.</text>
</comment>
<feature type="signal peptide" evidence="1">
    <location>
        <begin position="1"/>
        <end position="21"/>
    </location>
</feature>
<dbReference type="Pfam" id="PF09832">
    <property type="entry name" value="DUF2059"/>
    <property type="match status" value="1"/>
</dbReference>
<proteinExistence type="predicted"/>
<evidence type="ECO:0000313" key="6">
    <source>
        <dbReference type="Proteomes" id="UP001565471"/>
    </source>
</evidence>
<evidence type="ECO:0000313" key="4">
    <source>
        <dbReference type="EMBL" id="MEY9318025.1"/>
    </source>
</evidence>
<evidence type="ECO:0000259" key="2">
    <source>
        <dbReference type="Pfam" id="PF09832"/>
    </source>
</evidence>
<dbReference type="EMBL" id="JAFICZ010000001">
    <property type="protein sequence ID" value="MBP1296527.1"/>
    <property type="molecule type" value="Genomic_DNA"/>
</dbReference>
<sequence>MPRHSLVIGGILLGLTLTTSAQTPPPDAMTVARSLVVTLKLGDQYKALLPAILFRIKPLVTQERAELESDYDLIVTKAGDLYTPYYNEMREQAAAVYAANFTLDELFQMDAFFRQPAGQKLIEKWSAMSLQTAQIGQDVGRKASEDLRQRLTEALRQKGHRL</sequence>
<feature type="chain" id="PRO_5009126727" description="DUF2059 domain-containing protein" evidence="1">
    <location>
        <begin position="22"/>
        <end position="162"/>
    </location>
</feature>
<feature type="domain" description="DUF2059" evidence="2">
    <location>
        <begin position="88"/>
        <end position="145"/>
    </location>
</feature>
<dbReference type="Proteomes" id="UP001565471">
    <property type="component" value="Unassembled WGS sequence"/>
</dbReference>
<organism evidence="3 5">
    <name type="scientific">Bradyrhizobium elkanii</name>
    <dbReference type="NCBI Taxonomy" id="29448"/>
    <lineage>
        <taxon>Bacteria</taxon>
        <taxon>Pseudomonadati</taxon>
        <taxon>Pseudomonadota</taxon>
        <taxon>Alphaproteobacteria</taxon>
        <taxon>Hyphomicrobiales</taxon>
        <taxon>Nitrobacteraceae</taxon>
        <taxon>Bradyrhizobium</taxon>
    </lineage>
</organism>
<keyword evidence="6" id="KW-1185">Reference proteome</keyword>
<dbReference type="EMBL" id="JBGBZA010000002">
    <property type="protein sequence ID" value="MEY9318025.1"/>
    <property type="molecule type" value="Genomic_DNA"/>
</dbReference>
<reference evidence="3" key="1">
    <citation type="submission" date="2021-02" db="EMBL/GenBank/DDBJ databases">
        <title>Genomic Encyclopedia of Type Strains, Phase IV (KMG-V): Genome sequencing to study the core and pangenomes of soil and plant-associated prokaryotes.</title>
        <authorList>
            <person name="Whitman W."/>
        </authorList>
    </citation>
    <scope>NUCLEOTIDE SEQUENCE</scope>
    <source>
        <strain evidence="3">USDA 406</strain>
    </source>
</reference>
<keyword evidence="1" id="KW-0732">Signal</keyword>
<dbReference type="AlphaFoldDB" id="A0A1E3EIP2"/>
<evidence type="ECO:0000256" key="1">
    <source>
        <dbReference type="SAM" id="SignalP"/>
    </source>
</evidence>
<accession>A0A1E3EIP2</accession>
<reference evidence="4 6" key="2">
    <citation type="submission" date="2024-07" db="EMBL/GenBank/DDBJ databases">
        <title>Genomic Encyclopedia of Type Strains, Phase V (KMG-V): Genome sequencing to study the core and pangenomes of soil and plant-associated prokaryotes.</title>
        <authorList>
            <person name="Whitman W."/>
        </authorList>
    </citation>
    <scope>NUCLEOTIDE SEQUENCE [LARGE SCALE GENOMIC DNA]</scope>
    <source>
        <strain evidence="4 6">USDA 415</strain>
    </source>
</reference>
<name>A0A1E3EIP2_BRAEL</name>
<dbReference type="Proteomes" id="UP000673383">
    <property type="component" value="Unassembled WGS sequence"/>
</dbReference>
<dbReference type="InterPro" id="IPR018637">
    <property type="entry name" value="DUF2059"/>
</dbReference>
<gene>
    <name evidence="4" type="ORF">ABIF29_004824</name>
    <name evidence="3" type="ORF">JOH49_006280</name>
</gene>
<dbReference type="eggNOG" id="COG3184">
    <property type="taxonomic scope" value="Bacteria"/>
</dbReference>
<protein>
    <recommendedName>
        <fullName evidence="2">DUF2059 domain-containing protein</fullName>
    </recommendedName>
</protein>
<evidence type="ECO:0000313" key="3">
    <source>
        <dbReference type="EMBL" id="MBP1296527.1"/>
    </source>
</evidence>